<dbReference type="PRINTS" id="PR00449">
    <property type="entry name" value="RASTRNSFRMNG"/>
</dbReference>
<dbReference type="SMART" id="SM00173">
    <property type="entry name" value="RAS"/>
    <property type="match status" value="1"/>
</dbReference>
<keyword evidence="3" id="KW-0342">GTP-binding</keyword>
<keyword evidence="6" id="KW-1185">Reference proteome</keyword>
<dbReference type="PANTHER" id="PTHR47979">
    <property type="entry name" value="DRAB11-RELATED"/>
    <property type="match status" value="1"/>
</dbReference>
<dbReference type="SUPFAM" id="SSF52540">
    <property type="entry name" value="P-loop containing nucleoside triphosphate hydrolases"/>
    <property type="match status" value="1"/>
</dbReference>
<dbReference type="InterPro" id="IPR050209">
    <property type="entry name" value="Rab_GTPases_membrane_traffic"/>
</dbReference>
<dbReference type="SMART" id="SM00174">
    <property type="entry name" value="RHO"/>
    <property type="match status" value="1"/>
</dbReference>
<organism evidence="5 6">
    <name type="scientific">Fusarium pseudocircinatum</name>
    <dbReference type="NCBI Taxonomy" id="56676"/>
    <lineage>
        <taxon>Eukaryota</taxon>
        <taxon>Fungi</taxon>
        <taxon>Dikarya</taxon>
        <taxon>Ascomycota</taxon>
        <taxon>Pezizomycotina</taxon>
        <taxon>Sordariomycetes</taxon>
        <taxon>Hypocreomycetidae</taxon>
        <taxon>Hypocreales</taxon>
        <taxon>Nectriaceae</taxon>
        <taxon>Fusarium</taxon>
        <taxon>Fusarium fujikuroi species complex</taxon>
    </lineage>
</organism>
<dbReference type="PROSITE" id="PS51419">
    <property type="entry name" value="RAB"/>
    <property type="match status" value="1"/>
</dbReference>
<proteinExistence type="inferred from homology"/>
<dbReference type="GO" id="GO:0005525">
    <property type="term" value="F:GTP binding"/>
    <property type="evidence" value="ECO:0007669"/>
    <property type="project" value="UniProtKB-KW"/>
</dbReference>
<name>A0A8H5KUE2_9HYPO</name>
<dbReference type="FunFam" id="3.40.50.300:FF:001129">
    <property type="entry name" value="ras-related protein Rab-44 isoform X2"/>
    <property type="match status" value="1"/>
</dbReference>
<dbReference type="PROSITE" id="PS51421">
    <property type="entry name" value="RAS"/>
    <property type="match status" value="1"/>
</dbReference>
<comment type="caution">
    <text evidence="5">The sequence shown here is derived from an EMBL/GenBank/DDBJ whole genome shotgun (WGS) entry which is preliminary data.</text>
</comment>
<dbReference type="InterPro" id="IPR027417">
    <property type="entry name" value="P-loop_NTPase"/>
</dbReference>
<dbReference type="InterPro" id="IPR001806">
    <property type="entry name" value="Small_GTPase"/>
</dbReference>
<dbReference type="InterPro" id="IPR005225">
    <property type="entry name" value="Small_GTP-bd"/>
</dbReference>
<dbReference type="NCBIfam" id="TIGR00231">
    <property type="entry name" value="small_GTP"/>
    <property type="match status" value="1"/>
</dbReference>
<dbReference type="AlphaFoldDB" id="A0A8H5KUE2"/>
<keyword evidence="4" id="KW-0449">Lipoprotein</keyword>
<accession>A0A8H5KUE2</accession>
<comment type="similarity">
    <text evidence="1">Belongs to the small GTPase superfamily. Rab family.</text>
</comment>
<sequence length="296" mass="32719">MLTWEDEADDNINAIIAEQSLFLSLGTYDSTAVVSNEFSTLVSSSEALAAEAAAVASIFSFGVSMIIFAGAEITALLLGADISSKSTELNSKMATVDTDISAQINDQVSQYISQYNLQKMGDVPYDYRWKVILLGDSTVGKSNIASQFTQGEFQPDSQPTIGVKPTTKIVQCNSKAVKVNIWDTAGLERYRAPVRYYDDAVAVMLVYDITRRQSFENAARWLGEVRKHGEPGIVIMLVGNKTDLERRRSVTTEEGRKFAKLNKLRFIETSACENSQVELAFQTVLNGVYKQQCQDK</sequence>
<dbReference type="EMBL" id="JAAOAS010000330">
    <property type="protein sequence ID" value="KAF5579613.1"/>
    <property type="molecule type" value="Genomic_DNA"/>
</dbReference>
<evidence type="ECO:0000313" key="6">
    <source>
        <dbReference type="Proteomes" id="UP000546213"/>
    </source>
</evidence>
<dbReference type="GO" id="GO:0003924">
    <property type="term" value="F:GTPase activity"/>
    <property type="evidence" value="ECO:0007669"/>
    <property type="project" value="InterPro"/>
</dbReference>
<dbReference type="Pfam" id="PF00071">
    <property type="entry name" value="Ras"/>
    <property type="match status" value="1"/>
</dbReference>
<evidence type="ECO:0000256" key="2">
    <source>
        <dbReference type="ARBA" id="ARBA00022741"/>
    </source>
</evidence>
<evidence type="ECO:0000256" key="4">
    <source>
        <dbReference type="ARBA" id="ARBA00023288"/>
    </source>
</evidence>
<dbReference type="OrthoDB" id="63533at2759"/>
<evidence type="ECO:0000313" key="5">
    <source>
        <dbReference type="EMBL" id="KAF5579613.1"/>
    </source>
</evidence>
<evidence type="ECO:0000256" key="1">
    <source>
        <dbReference type="ARBA" id="ARBA00006270"/>
    </source>
</evidence>
<evidence type="ECO:0000256" key="3">
    <source>
        <dbReference type="ARBA" id="ARBA00023134"/>
    </source>
</evidence>
<dbReference type="Gene3D" id="3.40.50.300">
    <property type="entry name" value="P-loop containing nucleotide triphosphate hydrolases"/>
    <property type="match status" value="1"/>
</dbReference>
<protein>
    <submittedName>
        <fullName evidence="5">Uncharacterized protein</fullName>
    </submittedName>
</protein>
<dbReference type="SMART" id="SM00175">
    <property type="entry name" value="RAB"/>
    <property type="match status" value="1"/>
</dbReference>
<gene>
    <name evidence="5" type="ORF">FPCIR_11028</name>
</gene>
<dbReference type="Proteomes" id="UP000546213">
    <property type="component" value="Unassembled WGS sequence"/>
</dbReference>
<dbReference type="PROSITE" id="PS51420">
    <property type="entry name" value="RHO"/>
    <property type="match status" value="1"/>
</dbReference>
<keyword evidence="2" id="KW-0547">Nucleotide-binding</keyword>
<reference evidence="5 6" key="1">
    <citation type="submission" date="2020-05" db="EMBL/GenBank/DDBJ databases">
        <title>Identification and distribution of gene clusters putatively required for synthesis of sphingolipid metabolism inhibitors in phylogenetically diverse species of the filamentous fungus Fusarium.</title>
        <authorList>
            <person name="Kim H.-S."/>
            <person name="Busman M."/>
            <person name="Brown D.W."/>
            <person name="Divon H."/>
            <person name="Uhlig S."/>
            <person name="Proctor R.H."/>
        </authorList>
    </citation>
    <scope>NUCLEOTIDE SEQUENCE [LARGE SCALE GENOMIC DNA]</scope>
    <source>
        <strain evidence="5 6">NRRL 36939</strain>
    </source>
</reference>